<dbReference type="InterPro" id="IPR036397">
    <property type="entry name" value="RNaseH_sf"/>
</dbReference>
<dbReference type="GO" id="GO:0097681">
    <property type="term" value="P:double-strand break repair via alternative nonhomologous end joining"/>
    <property type="evidence" value="ECO:0007669"/>
    <property type="project" value="TreeGrafter"/>
</dbReference>
<dbReference type="PANTHER" id="PTHR10133">
    <property type="entry name" value="DNA POLYMERASE I"/>
    <property type="match status" value="1"/>
</dbReference>
<evidence type="ECO:0000313" key="2">
    <source>
        <dbReference type="EMBL" id="KAH3739595.1"/>
    </source>
</evidence>
<dbReference type="InterPro" id="IPR002298">
    <property type="entry name" value="DNA_polymerase_A"/>
</dbReference>
<dbReference type="GO" id="GO:0003676">
    <property type="term" value="F:nucleic acid binding"/>
    <property type="evidence" value="ECO:0007669"/>
    <property type="project" value="InterPro"/>
</dbReference>
<dbReference type="AlphaFoldDB" id="A0A9D4D7I2"/>
<dbReference type="PANTHER" id="PTHR10133:SF62">
    <property type="entry name" value="DNA POLYMERASE THETA"/>
    <property type="match status" value="1"/>
</dbReference>
<protein>
    <submittedName>
        <fullName evidence="2">Uncharacterized protein</fullName>
    </submittedName>
</protein>
<gene>
    <name evidence="2" type="ORF">DPMN_046249</name>
</gene>
<proteinExistence type="predicted"/>
<reference evidence="2" key="2">
    <citation type="submission" date="2020-11" db="EMBL/GenBank/DDBJ databases">
        <authorList>
            <person name="McCartney M.A."/>
            <person name="Auch B."/>
            <person name="Kono T."/>
            <person name="Mallez S."/>
            <person name="Becker A."/>
            <person name="Gohl D.M."/>
            <person name="Silverstein K.A.T."/>
            <person name="Koren S."/>
            <person name="Bechman K.B."/>
            <person name="Herman A."/>
            <person name="Abrahante J.E."/>
            <person name="Garbe J."/>
        </authorList>
    </citation>
    <scope>NUCLEOTIDE SEQUENCE</scope>
    <source>
        <strain evidence="2">Duluth1</strain>
        <tissue evidence="2">Whole animal</tissue>
    </source>
</reference>
<dbReference type="GO" id="GO:0006261">
    <property type="term" value="P:DNA-templated DNA replication"/>
    <property type="evidence" value="ECO:0007669"/>
    <property type="project" value="InterPro"/>
</dbReference>
<feature type="region of interest" description="Disordered" evidence="1">
    <location>
        <begin position="279"/>
        <end position="299"/>
    </location>
</feature>
<dbReference type="GO" id="GO:0003887">
    <property type="term" value="F:DNA-directed DNA polymerase activity"/>
    <property type="evidence" value="ECO:0007669"/>
    <property type="project" value="InterPro"/>
</dbReference>
<evidence type="ECO:0000313" key="3">
    <source>
        <dbReference type="Proteomes" id="UP000828390"/>
    </source>
</evidence>
<comment type="caution">
    <text evidence="2">The sequence shown here is derived from an EMBL/GenBank/DDBJ whole genome shotgun (WGS) entry which is preliminary data.</text>
</comment>
<dbReference type="InterPro" id="IPR043502">
    <property type="entry name" value="DNA/RNA_pol_sf"/>
</dbReference>
<name>A0A9D4D7I2_DREPO</name>
<dbReference type="Proteomes" id="UP000828390">
    <property type="component" value="Unassembled WGS sequence"/>
</dbReference>
<organism evidence="2 3">
    <name type="scientific">Dreissena polymorpha</name>
    <name type="common">Zebra mussel</name>
    <name type="synonym">Mytilus polymorpha</name>
    <dbReference type="NCBI Taxonomy" id="45954"/>
    <lineage>
        <taxon>Eukaryota</taxon>
        <taxon>Metazoa</taxon>
        <taxon>Spiralia</taxon>
        <taxon>Lophotrochozoa</taxon>
        <taxon>Mollusca</taxon>
        <taxon>Bivalvia</taxon>
        <taxon>Autobranchia</taxon>
        <taxon>Heteroconchia</taxon>
        <taxon>Euheterodonta</taxon>
        <taxon>Imparidentia</taxon>
        <taxon>Neoheterodontei</taxon>
        <taxon>Myida</taxon>
        <taxon>Dreissenoidea</taxon>
        <taxon>Dreissenidae</taxon>
        <taxon>Dreissena</taxon>
    </lineage>
</organism>
<evidence type="ECO:0000256" key="1">
    <source>
        <dbReference type="SAM" id="MobiDB-lite"/>
    </source>
</evidence>
<dbReference type="Gene3D" id="3.30.420.10">
    <property type="entry name" value="Ribonuclease H-like superfamily/Ribonuclease H"/>
    <property type="match status" value="1"/>
</dbReference>
<accession>A0A9D4D7I2</accession>
<feature type="region of interest" description="Disordered" evidence="1">
    <location>
        <begin position="1"/>
        <end position="28"/>
    </location>
</feature>
<sequence>MTSKSEDENNIEDGQDDCNIDDDEKMSPSFIDPNMSGLPLTQQSFTIIDVCGDKRLFKTFIMEWRTKHSYAVSLASLGLTSGKVEGGDACGIPLEEEVSWDNRDAYYISLSHQQLQQARHHHDGPVPGVACWLLDPGGREKNLHRMVTNFLPTEVHMIHGIGGGIGLGSLGMSPQNPGSGRYRATTEAVLVRHLVQYFNACLDREGLLSAFRDVEMPAAVTLCRMELNGFGFSEKKSERQKCVMLSKLSALEEQAYTIAGHPFSLSAPDDVSQLRLPPNETPGSPWQEGRGWGLQDPAAQATPPAWCDLGLHSATGRNVPKDFDIQLPDLIGERSDRIKDNT</sequence>
<reference evidence="2" key="1">
    <citation type="journal article" date="2019" name="bioRxiv">
        <title>The Genome of the Zebra Mussel, Dreissena polymorpha: A Resource for Invasive Species Research.</title>
        <authorList>
            <person name="McCartney M.A."/>
            <person name="Auch B."/>
            <person name="Kono T."/>
            <person name="Mallez S."/>
            <person name="Zhang Y."/>
            <person name="Obille A."/>
            <person name="Becker A."/>
            <person name="Abrahante J.E."/>
            <person name="Garbe J."/>
            <person name="Badalamenti J.P."/>
            <person name="Herman A."/>
            <person name="Mangelson H."/>
            <person name="Liachko I."/>
            <person name="Sullivan S."/>
            <person name="Sone E.D."/>
            <person name="Koren S."/>
            <person name="Silverstein K.A.T."/>
            <person name="Beckman K.B."/>
            <person name="Gohl D.M."/>
        </authorList>
    </citation>
    <scope>NUCLEOTIDE SEQUENCE</scope>
    <source>
        <strain evidence="2">Duluth1</strain>
        <tissue evidence="2">Whole animal</tissue>
    </source>
</reference>
<feature type="compositionally biased region" description="Acidic residues" evidence="1">
    <location>
        <begin position="8"/>
        <end position="24"/>
    </location>
</feature>
<dbReference type="EMBL" id="JAIWYP010000011">
    <property type="protein sequence ID" value="KAH3739595.1"/>
    <property type="molecule type" value="Genomic_DNA"/>
</dbReference>
<dbReference type="SUPFAM" id="SSF56672">
    <property type="entry name" value="DNA/RNA polymerases"/>
    <property type="match status" value="1"/>
</dbReference>
<keyword evidence="3" id="KW-1185">Reference proteome</keyword>